<feature type="region of interest" description="Disordered" evidence="2">
    <location>
        <begin position="436"/>
        <end position="457"/>
    </location>
</feature>
<feature type="compositionally biased region" description="Low complexity" evidence="2">
    <location>
        <begin position="671"/>
        <end position="695"/>
    </location>
</feature>
<dbReference type="InterPro" id="IPR013087">
    <property type="entry name" value="Znf_C2H2_type"/>
</dbReference>
<feature type="compositionally biased region" description="Polar residues" evidence="2">
    <location>
        <begin position="1"/>
        <end position="10"/>
    </location>
</feature>
<feature type="region of interest" description="Disordered" evidence="2">
    <location>
        <begin position="559"/>
        <end position="578"/>
    </location>
</feature>
<dbReference type="SMART" id="SM00355">
    <property type="entry name" value="ZnF_C2H2"/>
    <property type="match status" value="5"/>
</dbReference>
<feature type="compositionally biased region" description="Polar residues" evidence="2">
    <location>
        <begin position="176"/>
        <end position="188"/>
    </location>
</feature>
<evidence type="ECO:0000256" key="1">
    <source>
        <dbReference type="PROSITE-ProRule" id="PRU00042"/>
    </source>
</evidence>
<evidence type="ECO:0000313" key="5">
    <source>
        <dbReference type="Proteomes" id="UP000308267"/>
    </source>
</evidence>
<feature type="region of interest" description="Disordered" evidence="2">
    <location>
        <begin position="642"/>
        <end position="789"/>
    </location>
</feature>
<dbReference type="PROSITE" id="PS00028">
    <property type="entry name" value="ZINC_FINGER_C2H2_1"/>
    <property type="match status" value="1"/>
</dbReference>
<dbReference type="EMBL" id="SJOL01008837">
    <property type="protein sequence ID" value="TGZ59437.1"/>
    <property type="molecule type" value="Genomic_DNA"/>
</dbReference>
<feature type="region of interest" description="Disordered" evidence="2">
    <location>
        <begin position="470"/>
        <end position="505"/>
    </location>
</feature>
<dbReference type="PROSITE" id="PS50157">
    <property type="entry name" value="ZINC_FINGER_C2H2_2"/>
    <property type="match status" value="1"/>
</dbReference>
<comment type="caution">
    <text evidence="4">The sequence shown here is derived from an EMBL/GenBank/DDBJ whole genome shotgun (WGS) entry which is preliminary data.</text>
</comment>
<name>A0A4S2LGF3_OPIFE</name>
<evidence type="ECO:0000256" key="2">
    <source>
        <dbReference type="SAM" id="MobiDB-lite"/>
    </source>
</evidence>
<feature type="compositionally biased region" description="Low complexity" evidence="2">
    <location>
        <begin position="733"/>
        <end position="742"/>
    </location>
</feature>
<gene>
    <name evidence="4" type="ORF">CRM22_009061</name>
</gene>
<feature type="region of interest" description="Disordered" evidence="2">
    <location>
        <begin position="1"/>
        <end position="21"/>
    </location>
</feature>
<keyword evidence="1" id="KW-0479">Metal-binding</keyword>
<feature type="region of interest" description="Disordered" evidence="2">
    <location>
        <begin position="116"/>
        <end position="215"/>
    </location>
</feature>
<reference evidence="4 5" key="1">
    <citation type="journal article" date="2019" name="BMC Genomics">
        <title>New insights from Opisthorchis felineus genome: update on genomics of the epidemiologically important liver flukes.</title>
        <authorList>
            <person name="Ershov N.I."/>
            <person name="Mordvinov V.A."/>
            <person name="Prokhortchouk E.B."/>
            <person name="Pakharukova M.Y."/>
            <person name="Gunbin K.V."/>
            <person name="Ustyantsev K."/>
            <person name="Genaev M.A."/>
            <person name="Blinov A.G."/>
            <person name="Mazur A."/>
            <person name="Boulygina E."/>
            <person name="Tsygankova S."/>
            <person name="Khrameeva E."/>
            <person name="Chekanov N."/>
            <person name="Fan G."/>
            <person name="Xiao A."/>
            <person name="Zhang H."/>
            <person name="Xu X."/>
            <person name="Yang H."/>
            <person name="Solovyev V."/>
            <person name="Lee S.M."/>
            <person name="Liu X."/>
            <person name="Afonnikov D.A."/>
            <person name="Skryabin K.G."/>
        </authorList>
    </citation>
    <scope>NUCLEOTIDE SEQUENCE [LARGE SCALE GENOMIC DNA]</scope>
    <source>
        <strain evidence="4">AK-0245</strain>
        <tissue evidence="4">Whole organism</tissue>
    </source>
</reference>
<keyword evidence="1" id="KW-0862">Zinc</keyword>
<dbReference type="AlphaFoldDB" id="A0A4S2LGF3"/>
<dbReference type="OrthoDB" id="6248854at2759"/>
<accession>A0A4S2LGF3</accession>
<feature type="compositionally biased region" description="Polar residues" evidence="2">
    <location>
        <begin position="196"/>
        <end position="215"/>
    </location>
</feature>
<keyword evidence="5" id="KW-1185">Reference proteome</keyword>
<feature type="compositionally biased region" description="Polar residues" evidence="2">
    <location>
        <begin position="771"/>
        <end position="783"/>
    </location>
</feature>
<evidence type="ECO:0000313" key="4">
    <source>
        <dbReference type="EMBL" id="TGZ59437.1"/>
    </source>
</evidence>
<feature type="compositionally biased region" description="Polar residues" evidence="2">
    <location>
        <begin position="470"/>
        <end position="489"/>
    </location>
</feature>
<feature type="compositionally biased region" description="Low complexity" evidence="2">
    <location>
        <begin position="119"/>
        <end position="131"/>
    </location>
</feature>
<feature type="compositionally biased region" description="Polar residues" evidence="2">
    <location>
        <begin position="696"/>
        <end position="708"/>
    </location>
</feature>
<protein>
    <recommendedName>
        <fullName evidence="3">C2H2-type domain-containing protein</fullName>
    </recommendedName>
</protein>
<dbReference type="Proteomes" id="UP000308267">
    <property type="component" value="Unassembled WGS sequence"/>
</dbReference>
<proteinExistence type="predicted"/>
<feature type="compositionally biased region" description="Pro residues" evidence="2">
    <location>
        <begin position="566"/>
        <end position="578"/>
    </location>
</feature>
<evidence type="ECO:0000259" key="3">
    <source>
        <dbReference type="PROSITE" id="PS50157"/>
    </source>
</evidence>
<organism evidence="4 5">
    <name type="scientific">Opisthorchis felineus</name>
    <dbReference type="NCBI Taxonomy" id="147828"/>
    <lineage>
        <taxon>Eukaryota</taxon>
        <taxon>Metazoa</taxon>
        <taxon>Spiralia</taxon>
        <taxon>Lophotrochozoa</taxon>
        <taxon>Platyhelminthes</taxon>
        <taxon>Trematoda</taxon>
        <taxon>Digenea</taxon>
        <taxon>Opisthorchiida</taxon>
        <taxon>Opisthorchiata</taxon>
        <taxon>Opisthorchiidae</taxon>
        <taxon>Opisthorchis</taxon>
    </lineage>
</organism>
<dbReference type="GO" id="GO:0008270">
    <property type="term" value="F:zinc ion binding"/>
    <property type="evidence" value="ECO:0007669"/>
    <property type="project" value="UniProtKB-KW"/>
</dbReference>
<feature type="domain" description="C2H2-type" evidence="3">
    <location>
        <begin position="971"/>
        <end position="994"/>
    </location>
</feature>
<keyword evidence="1" id="KW-0863">Zinc-finger</keyword>
<sequence length="1015" mass="110334">MTVRGQNIGDNHSKMTPPIRPSDSLTNLAGVLCRFCRKSGWGSPESLFSHVNEVHQVLAKPYPCHDCRLTGFIRKGDLMQHQKCGTCLGVDWEKSWDRATNMLATENRGVNRKSSFNGSLNGSCRSSQSSSCMGDEKPSCTPLRKRHLSMPEPISPPTKHKVSAGGSTGKKESVKNVATNTSDVLKTSDTGRDSEGSTSITQFSMKNPKSSTSSVGRCSLLDWDSFISLPKKRRSLSLKSRSESVVQCKSQVTTSVTPKLNTSLLAAEKTNSLSENCVGELEGTVSERRAEPSSKIGALEDIMVETIPEIDPDVIRSIKKHPKAIAGSTISPSSIISPVLTVHGIMDAREKERFSPSVLNSSNSGVRLVNSDSLGLSHCTLSRSPVRKKRTWVHSTHSVEFCETSVTKIANSLMPPSKKVQNQAPSLCRPATDLSTRLRTSQADHNTPSSPTNETDCSLYSTHILNKPASMTNSLTNSHRLSNGSQTTEGFLDQSKGPAYDSPNDEHIMISKSALRPRKSAGSPSVTACPRCSCTVLHPNGLQRHLKVCKGVLRDTDNEDTLTPLDGPPPPSSAGHPPKPGVLRCPHCNRRFEKACGIVIHVRTCKGADNEISNLHPASPEDQITTQKVEKSFNSIAKLSDIPKESLPSNGPNRILESDVDARSRSKLPKPESSAASKASSPSTRLRSRSSTPSSQHRASPNGQTTNHRQAEYTCDPEEHFPRMRLRLRLSPREPSSQPSSLKAESPSSEATTLPALPPPTTRWSKKRRSSILSHLSTDSRTSSMDDLHSTVSDATTMPALQENRPSTRTVTITRSLSCTWCSQSGFPSVRLLSLHLTKCPMRPRALTTHSRSTTFSQIATRNKLGLSIKLWPCGTCGLKFRSKPVLRSHMTVGCQRGRKAATDPANESRADKLIGCPGCPKTAMPFDSTEAVLTHLLSLKPGAGHPYGNHGSLSTPQLWPALLSIPNLGFGCHICGLLLASESRLDKHKRAVHEAWLQNEHQKALSPQKRGSTV</sequence>
<dbReference type="STRING" id="147828.A0A4S2LGF3"/>